<organism evidence="1 2">
    <name type="scientific">Gordonia rubripertincta</name>
    <name type="common">Rhodococcus corallinus</name>
    <dbReference type="NCBI Taxonomy" id="36822"/>
    <lineage>
        <taxon>Bacteria</taxon>
        <taxon>Bacillati</taxon>
        <taxon>Actinomycetota</taxon>
        <taxon>Actinomycetes</taxon>
        <taxon>Mycobacteriales</taxon>
        <taxon>Gordoniaceae</taxon>
        <taxon>Gordonia</taxon>
    </lineage>
</organism>
<evidence type="ECO:0000313" key="1">
    <source>
        <dbReference type="EMBL" id="MCZ4552592.1"/>
    </source>
</evidence>
<proteinExistence type="predicted"/>
<dbReference type="EMBL" id="JAPWIE010000006">
    <property type="protein sequence ID" value="MCZ4552592.1"/>
    <property type="molecule type" value="Genomic_DNA"/>
</dbReference>
<name>A0ABT4N3R8_GORRU</name>
<reference evidence="1" key="1">
    <citation type="submission" date="2022-12" db="EMBL/GenBank/DDBJ databases">
        <authorList>
            <person name="Krivoruchko A.V."/>
            <person name="Elkin A."/>
        </authorList>
    </citation>
    <scope>NUCLEOTIDE SEQUENCE</scope>
    <source>
        <strain evidence="1">IEGM 1388</strain>
    </source>
</reference>
<gene>
    <name evidence="1" type="ORF">O4213_21560</name>
</gene>
<evidence type="ECO:0000313" key="2">
    <source>
        <dbReference type="Proteomes" id="UP001067235"/>
    </source>
</evidence>
<keyword evidence="2" id="KW-1185">Reference proteome</keyword>
<dbReference type="Proteomes" id="UP001067235">
    <property type="component" value="Unassembled WGS sequence"/>
</dbReference>
<dbReference type="RefSeq" id="WP_084835482.1">
    <property type="nucleotide sequence ID" value="NZ_JAPWIE010000006.1"/>
</dbReference>
<accession>A0ABT4N3R8</accession>
<protein>
    <submittedName>
        <fullName evidence="1">Uncharacterized protein</fullName>
    </submittedName>
</protein>
<comment type="caution">
    <text evidence="1">The sequence shown here is derived from an EMBL/GenBank/DDBJ whole genome shotgun (WGS) entry which is preliminary data.</text>
</comment>
<sequence length="209" mass="22567">MRDVDMPSPDRLRPRWAAFAAVLAGLGPRWAEGAHASADAWHYDDGGGNWVDLCVTPVGHAVLVGHDHEYSETYFRDAAEYFEEQHTDLLAGTPAWWSATIAPYLDDITGQGVWIGFIYGFDGSSWSRADYDAEDGFSSLRLPFVSDERTVEQITEHLSRAAPGPELDVSAVQALVAAGPAVDRATLDAVFKGRELDAGAALAAARGFA</sequence>